<name>A0A4V2Z2E2_9ACTN</name>
<dbReference type="RefSeq" id="WP_131896799.1">
    <property type="nucleotide sequence ID" value="NZ_SMKZ01000024.1"/>
</dbReference>
<comment type="caution">
    <text evidence="3">The sequence shown here is derived from an EMBL/GenBank/DDBJ whole genome shotgun (WGS) entry which is preliminary data.</text>
</comment>
<dbReference type="InterPro" id="IPR041407">
    <property type="entry name" value="MazG_C"/>
</dbReference>
<dbReference type="AlphaFoldDB" id="A0A4V2Z2E2"/>
<keyword evidence="4" id="KW-1185">Reference proteome</keyword>
<dbReference type="OrthoDB" id="5953925at2"/>
<feature type="domain" description="MazG C-terminal" evidence="2">
    <location>
        <begin position="103"/>
        <end position="287"/>
    </location>
</feature>
<evidence type="ECO:0008006" key="5">
    <source>
        <dbReference type="Google" id="ProtNLM"/>
    </source>
</evidence>
<evidence type="ECO:0000259" key="2">
    <source>
        <dbReference type="Pfam" id="PF18722"/>
    </source>
</evidence>
<evidence type="ECO:0000313" key="4">
    <source>
        <dbReference type="Proteomes" id="UP000294739"/>
    </source>
</evidence>
<dbReference type="CDD" id="cd11541">
    <property type="entry name" value="NTP-PPase_u4"/>
    <property type="match status" value="1"/>
</dbReference>
<evidence type="ECO:0000313" key="3">
    <source>
        <dbReference type="EMBL" id="TDE08488.1"/>
    </source>
</evidence>
<sequence>MKFSDYQKSIRETDQRPGAALEDITVHLLGLAGEAGSVASAYKKYIRDGAADSGFKLRMREELGDVLWYVATITDHLKLNLDEIASANLDKTRGRWLLGTSDPLDLDYDQAERLPRTGTYEFIPSINDDGRPVITVMYDGAELGAQLTDNALTDDGYRFHDAFHLAYATVLGWSPVTRALMKRKRKSDSDVDESEDGGRAIVIEEGLAAFTFAYAARHEFLNGVTRLDQQFLDSITLMTHGLEVGARSQADFERAILQGFNVFRQLHANNGGFVDFDANARKLTYRSRTQ</sequence>
<gene>
    <name evidence="3" type="ORF">E1269_17450</name>
</gene>
<organism evidence="3 4">
    <name type="scientific">Jiangella asiatica</name>
    <dbReference type="NCBI Taxonomy" id="2530372"/>
    <lineage>
        <taxon>Bacteria</taxon>
        <taxon>Bacillati</taxon>
        <taxon>Actinomycetota</taxon>
        <taxon>Actinomycetes</taxon>
        <taxon>Jiangellales</taxon>
        <taxon>Jiangellaceae</taxon>
        <taxon>Jiangella</taxon>
    </lineage>
</organism>
<dbReference type="Proteomes" id="UP000294739">
    <property type="component" value="Unassembled WGS sequence"/>
</dbReference>
<accession>A0A4V2Z2E2</accession>
<dbReference type="Pfam" id="PF03819">
    <property type="entry name" value="MazG"/>
    <property type="match status" value="1"/>
</dbReference>
<protein>
    <recommendedName>
        <fullName evidence="5">Pyrophosphatase</fullName>
    </recommendedName>
</protein>
<reference evidence="3 4" key="1">
    <citation type="submission" date="2019-03" db="EMBL/GenBank/DDBJ databases">
        <title>Draft genome sequences of novel Actinobacteria.</title>
        <authorList>
            <person name="Sahin N."/>
            <person name="Ay H."/>
            <person name="Saygin H."/>
        </authorList>
    </citation>
    <scope>NUCLEOTIDE SEQUENCE [LARGE SCALE GENOMIC DNA]</scope>
    <source>
        <strain evidence="3 4">5K138</strain>
    </source>
</reference>
<proteinExistence type="predicted"/>
<dbReference type="InParanoid" id="A0A4V2Z2E2"/>
<dbReference type="Gene3D" id="1.10.287.1080">
    <property type="entry name" value="MazG-like"/>
    <property type="match status" value="1"/>
</dbReference>
<feature type="domain" description="NTP pyrophosphohydrolase MazG-like" evidence="1">
    <location>
        <begin position="29"/>
        <end position="95"/>
    </location>
</feature>
<dbReference type="SUPFAM" id="SSF101386">
    <property type="entry name" value="all-alpha NTP pyrophosphatases"/>
    <property type="match status" value="1"/>
</dbReference>
<evidence type="ECO:0000259" key="1">
    <source>
        <dbReference type="Pfam" id="PF03819"/>
    </source>
</evidence>
<dbReference type="Pfam" id="PF18722">
    <property type="entry name" value="MazG_C"/>
    <property type="match status" value="1"/>
</dbReference>
<dbReference type="InterPro" id="IPR011379">
    <property type="entry name" value="MazG-related_GP37"/>
</dbReference>
<dbReference type="EMBL" id="SMKZ01000024">
    <property type="protein sequence ID" value="TDE08488.1"/>
    <property type="molecule type" value="Genomic_DNA"/>
</dbReference>
<dbReference type="InterPro" id="IPR004518">
    <property type="entry name" value="MazG-like_dom"/>
</dbReference>